<dbReference type="GO" id="GO:0071885">
    <property type="term" value="F:N-terminal protein N-methyltransferase activity"/>
    <property type="evidence" value="ECO:0007669"/>
    <property type="project" value="UniProtKB-UniRule"/>
</dbReference>
<evidence type="ECO:0000256" key="6">
    <source>
        <dbReference type="SAM" id="MobiDB-lite"/>
    </source>
</evidence>
<dbReference type="Pfam" id="PF10294">
    <property type="entry name" value="Methyltransf_16"/>
    <property type="match status" value="1"/>
</dbReference>
<comment type="similarity">
    <text evidence="5">Belongs to the class I-like SAM-binding methyltransferase superfamily. EFM7 family.</text>
</comment>
<dbReference type="InterPro" id="IPR025784">
    <property type="entry name" value="EFM7"/>
</dbReference>
<feature type="region of interest" description="Disordered" evidence="6">
    <location>
        <begin position="1"/>
        <end position="21"/>
    </location>
</feature>
<dbReference type="InterPro" id="IPR019410">
    <property type="entry name" value="Methyltransf_16"/>
</dbReference>
<dbReference type="InterPro" id="IPR029063">
    <property type="entry name" value="SAM-dependent_MTases_sf"/>
</dbReference>
<feature type="binding site" evidence="5">
    <location>
        <position position="128"/>
    </location>
    <ligand>
        <name>S-adenosyl-L-methionine</name>
        <dbReference type="ChEBI" id="CHEBI:59789"/>
    </ligand>
</feature>
<dbReference type="GO" id="GO:0005737">
    <property type="term" value="C:cytoplasm"/>
    <property type="evidence" value="ECO:0007669"/>
    <property type="project" value="UniProtKB-SubCell"/>
</dbReference>
<gene>
    <name evidence="5" type="primary">EFM7</name>
    <name evidence="7" type="ORF">SAPINGB_P006420</name>
</gene>
<dbReference type="GO" id="GO:0032259">
    <property type="term" value="P:methylation"/>
    <property type="evidence" value="ECO:0007669"/>
    <property type="project" value="UniProtKB-KW"/>
</dbReference>
<keyword evidence="1 5" id="KW-0963">Cytoplasm</keyword>
<feature type="binding site" evidence="5">
    <location>
        <position position="162"/>
    </location>
    <ligand>
        <name>S-adenosyl-L-methionine</name>
        <dbReference type="ChEBI" id="CHEBI:59789"/>
    </ligand>
</feature>
<keyword evidence="4 5" id="KW-0949">S-adenosyl-L-methionine</keyword>
<dbReference type="PANTHER" id="PTHR14614">
    <property type="entry name" value="HEPATOCELLULAR CARCINOMA-ASSOCIATED ANTIGEN"/>
    <property type="match status" value="1"/>
</dbReference>
<keyword evidence="8" id="KW-1185">Reference proteome</keyword>
<protein>
    <recommendedName>
        <fullName evidence="5">Protein N-terminal and lysine N-methyltransferase EFM7</fullName>
        <ecNumber evidence="5">2.1.1.-</ecNumber>
    </recommendedName>
    <alternativeName>
        <fullName evidence="5">Elongation factor methyltransferase 7</fullName>
    </alternativeName>
</protein>
<evidence type="ECO:0000256" key="1">
    <source>
        <dbReference type="ARBA" id="ARBA00022490"/>
    </source>
</evidence>
<dbReference type="Gene3D" id="3.40.50.150">
    <property type="entry name" value="Vaccinia Virus protein VP39"/>
    <property type="match status" value="1"/>
</dbReference>
<dbReference type="GO" id="GO:0016279">
    <property type="term" value="F:protein-lysine N-methyltransferase activity"/>
    <property type="evidence" value="ECO:0007669"/>
    <property type="project" value="UniProtKB-UniRule"/>
</dbReference>
<organism evidence="7 8">
    <name type="scientific">Magnusiomyces paraingens</name>
    <dbReference type="NCBI Taxonomy" id="2606893"/>
    <lineage>
        <taxon>Eukaryota</taxon>
        <taxon>Fungi</taxon>
        <taxon>Dikarya</taxon>
        <taxon>Ascomycota</taxon>
        <taxon>Saccharomycotina</taxon>
        <taxon>Dipodascomycetes</taxon>
        <taxon>Dipodascales</taxon>
        <taxon>Dipodascaceae</taxon>
        <taxon>Magnusiomyces</taxon>
    </lineage>
</organism>
<evidence type="ECO:0000256" key="3">
    <source>
        <dbReference type="ARBA" id="ARBA00022679"/>
    </source>
</evidence>
<dbReference type="PROSITE" id="PS51560">
    <property type="entry name" value="SAM_MT_NNT1"/>
    <property type="match status" value="1"/>
</dbReference>
<proteinExistence type="inferred from homology"/>
<dbReference type="AlphaFoldDB" id="A0A5E8C4W2"/>
<dbReference type="PANTHER" id="PTHR14614:SF10">
    <property type="entry name" value="PROTEIN N-TERMINAL AND LYSINE N-METHYLTRANSFERASE EFM7"/>
    <property type="match status" value="1"/>
</dbReference>
<feature type="compositionally biased region" description="Low complexity" evidence="6">
    <location>
        <begin position="11"/>
        <end position="21"/>
    </location>
</feature>
<evidence type="ECO:0000313" key="8">
    <source>
        <dbReference type="Proteomes" id="UP000398389"/>
    </source>
</evidence>
<keyword evidence="3 5" id="KW-0808">Transferase</keyword>
<name>A0A5E8C4W2_9ASCO</name>
<dbReference type="OrthoDB" id="46564at2759"/>
<comment type="subcellular location">
    <subcellularLocation>
        <location evidence="5">Cytoplasm</location>
    </subcellularLocation>
</comment>
<evidence type="ECO:0000313" key="7">
    <source>
        <dbReference type="EMBL" id="VVT58859.1"/>
    </source>
</evidence>
<accession>A0A5E8C4W2</accession>
<keyword evidence="2 5" id="KW-0489">Methyltransferase</keyword>
<dbReference type="EMBL" id="CABVLU010000005">
    <property type="protein sequence ID" value="VVT58859.1"/>
    <property type="molecule type" value="Genomic_DNA"/>
</dbReference>
<dbReference type="Proteomes" id="UP000398389">
    <property type="component" value="Unassembled WGS sequence"/>
</dbReference>
<sequence length="295" mass="33372">MSAAATPTFMSHNNSSSTSLESPSDFMTDIFAEPSDFASAEPEPTYIDFHRTAAFVRPGEPQTINLRLVGKSPLWGHLLWNAGKLTTDYIDEHRDELVTGRNVLELGAAAALPSLVAALSAKNVVVTDYPDPELIENIQYNTQNAGLSDKDVSKLKVKGYIWGNDVNDLLALINDEESIPKEEKEDENTRTYTDDEKFDFLILSDLIFNHSEHLKLVATMDKALKPDGTALVVFSPHRPKLYHKDLEFFDVAKKYANFEIVDKFQRDYMPMFEEDEETRELRGKAFGYILKRAKE</sequence>
<dbReference type="HAMAP" id="MF_03223">
    <property type="entry name" value="Methyltr_EFM7"/>
    <property type="match status" value="1"/>
</dbReference>
<dbReference type="SUPFAM" id="SSF53335">
    <property type="entry name" value="S-adenosyl-L-methionine-dependent methyltransferases"/>
    <property type="match status" value="1"/>
</dbReference>
<feature type="binding site" evidence="5">
    <location>
        <position position="80"/>
    </location>
    <ligand>
        <name>S-adenosyl-L-methionine</name>
        <dbReference type="ChEBI" id="CHEBI:59789"/>
    </ligand>
</feature>
<evidence type="ECO:0000256" key="5">
    <source>
        <dbReference type="HAMAP-Rule" id="MF_03223"/>
    </source>
</evidence>
<comment type="function">
    <text evidence="5">S-adenosyl-L-methionine-dependent protein methyltransferase that trimethylates the N-terminal glycine 'Gly-2' of elongation factor 1-alpha, before also catalyzing the mono- and dimethylation of 'Lys-3'.</text>
</comment>
<reference evidence="7 8" key="1">
    <citation type="submission" date="2019-09" db="EMBL/GenBank/DDBJ databases">
        <authorList>
            <person name="Brejova B."/>
        </authorList>
    </citation>
    <scope>NUCLEOTIDE SEQUENCE [LARGE SCALE GENOMIC DNA]</scope>
</reference>
<feature type="binding site" evidence="5">
    <location>
        <begin position="107"/>
        <end position="109"/>
    </location>
    <ligand>
        <name>S-adenosyl-L-methionine</name>
        <dbReference type="ChEBI" id="CHEBI:59789"/>
    </ligand>
</feature>
<dbReference type="EC" id="2.1.1.-" evidence="5"/>
<evidence type="ECO:0000256" key="4">
    <source>
        <dbReference type="ARBA" id="ARBA00022691"/>
    </source>
</evidence>
<evidence type="ECO:0000256" key="2">
    <source>
        <dbReference type="ARBA" id="ARBA00022603"/>
    </source>
</evidence>
<feature type="binding site" evidence="5">
    <location>
        <position position="204"/>
    </location>
    <ligand>
        <name>S-adenosyl-L-methionine</name>
        <dbReference type="ChEBI" id="CHEBI:59789"/>
    </ligand>
</feature>